<dbReference type="Proteomes" id="UP001359559">
    <property type="component" value="Unassembled WGS sequence"/>
</dbReference>
<protein>
    <submittedName>
        <fullName evidence="2">Uncharacterized protein</fullName>
    </submittedName>
</protein>
<name>A0AAN9IQQ4_CLITE</name>
<sequence>MVNCLNMVIYPIVYTAFILFIIHREGQNLEYIVSTSHSCNFWSRCFDSEPIFGFSSLHSPLYFSDQHTQ</sequence>
<reference evidence="2 3" key="1">
    <citation type="submission" date="2024-01" db="EMBL/GenBank/DDBJ databases">
        <title>The genomes of 5 underutilized Papilionoideae crops provide insights into root nodulation and disease resistance.</title>
        <authorList>
            <person name="Yuan L."/>
        </authorList>
    </citation>
    <scope>NUCLEOTIDE SEQUENCE [LARGE SCALE GENOMIC DNA]</scope>
    <source>
        <strain evidence="2">LY-2023</strain>
        <tissue evidence="2">Leaf</tissue>
    </source>
</reference>
<accession>A0AAN9IQQ4</accession>
<keyword evidence="1" id="KW-0472">Membrane</keyword>
<dbReference type="EMBL" id="JAYKXN010000005">
    <property type="protein sequence ID" value="KAK7284528.1"/>
    <property type="molecule type" value="Genomic_DNA"/>
</dbReference>
<evidence type="ECO:0000313" key="3">
    <source>
        <dbReference type="Proteomes" id="UP001359559"/>
    </source>
</evidence>
<comment type="caution">
    <text evidence="2">The sequence shown here is derived from an EMBL/GenBank/DDBJ whole genome shotgun (WGS) entry which is preliminary data.</text>
</comment>
<feature type="transmembrane region" description="Helical" evidence="1">
    <location>
        <begin position="6"/>
        <end position="22"/>
    </location>
</feature>
<gene>
    <name evidence="2" type="ORF">RJT34_19274</name>
</gene>
<keyword evidence="1" id="KW-1133">Transmembrane helix</keyword>
<proteinExistence type="predicted"/>
<evidence type="ECO:0000256" key="1">
    <source>
        <dbReference type="SAM" id="Phobius"/>
    </source>
</evidence>
<evidence type="ECO:0000313" key="2">
    <source>
        <dbReference type="EMBL" id="KAK7284528.1"/>
    </source>
</evidence>
<keyword evidence="1" id="KW-0812">Transmembrane</keyword>
<organism evidence="2 3">
    <name type="scientific">Clitoria ternatea</name>
    <name type="common">Butterfly pea</name>
    <dbReference type="NCBI Taxonomy" id="43366"/>
    <lineage>
        <taxon>Eukaryota</taxon>
        <taxon>Viridiplantae</taxon>
        <taxon>Streptophyta</taxon>
        <taxon>Embryophyta</taxon>
        <taxon>Tracheophyta</taxon>
        <taxon>Spermatophyta</taxon>
        <taxon>Magnoliopsida</taxon>
        <taxon>eudicotyledons</taxon>
        <taxon>Gunneridae</taxon>
        <taxon>Pentapetalae</taxon>
        <taxon>rosids</taxon>
        <taxon>fabids</taxon>
        <taxon>Fabales</taxon>
        <taxon>Fabaceae</taxon>
        <taxon>Papilionoideae</taxon>
        <taxon>50 kb inversion clade</taxon>
        <taxon>NPAAA clade</taxon>
        <taxon>indigoferoid/millettioid clade</taxon>
        <taxon>Phaseoleae</taxon>
        <taxon>Clitoria</taxon>
    </lineage>
</organism>
<keyword evidence="3" id="KW-1185">Reference proteome</keyword>
<dbReference type="AlphaFoldDB" id="A0AAN9IQQ4"/>